<dbReference type="Proteomes" id="UP000193334">
    <property type="component" value="Chromosome"/>
</dbReference>
<organism evidence="8 9">
    <name type="scientific">Sedimentisphaera salicampi</name>
    <dbReference type="NCBI Taxonomy" id="1941349"/>
    <lineage>
        <taxon>Bacteria</taxon>
        <taxon>Pseudomonadati</taxon>
        <taxon>Planctomycetota</taxon>
        <taxon>Phycisphaerae</taxon>
        <taxon>Sedimentisphaerales</taxon>
        <taxon>Sedimentisphaeraceae</taxon>
        <taxon>Sedimentisphaera</taxon>
    </lineage>
</organism>
<dbReference type="PANTHER" id="PTHR45953:SF1">
    <property type="entry name" value="IDURONATE 2-SULFATASE"/>
    <property type="match status" value="1"/>
</dbReference>
<dbReference type="GO" id="GO:0046872">
    <property type="term" value="F:metal ion binding"/>
    <property type="evidence" value="ECO:0007669"/>
    <property type="project" value="UniProtKB-KW"/>
</dbReference>
<evidence type="ECO:0000313" key="9">
    <source>
        <dbReference type="Proteomes" id="UP000193334"/>
    </source>
</evidence>
<dbReference type="KEGG" id="pbp:STSP1_02381"/>
<accession>A0A1W6LQ77</accession>
<proteinExistence type="inferred from homology"/>
<protein>
    <submittedName>
        <fullName evidence="8">Arylsulfatase</fullName>
        <ecNumber evidence="8">3.1.6.1</ecNumber>
    </submittedName>
</protein>
<dbReference type="PANTHER" id="PTHR45953">
    <property type="entry name" value="IDURONATE 2-SULFATASE"/>
    <property type="match status" value="1"/>
</dbReference>
<keyword evidence="5 8" id="KW-0378">Hydrolase</keyword>
<sequence>MSHSSFSRRTFLKQASIAASTLLAESTMTFAENSNHTRKNVLFIIVDDLRTQLNCYDRSQIISPNIDRLAAQGFMFNRAYCQVPVCGASRASLLTGIRPDNAHGQFRSYHTWAEKDVPKADSVAKHFLSNGYETISNGKIFHHQQDSAESWSKPPWRVYDYQNPEGEDWAAYNFDKIWLDPKSRKHISKKGRGPFYEAADVPDEAYEDGKVADKTIKDLKRLSKSDKPFFLACGFSRPHLPFNAPKKYYDLYDPQKIKLAENRFSIKNKPNECRNSGEVLSYSQTQGWAEKEEFHRKALHGYYACVSYVDALIGRILDELKAQGQDKNTIVMVLGDHGWHLGEHNFWGKHNTLNNALHSPLIIRTPDKLEKHSTDALVEFVDIYPSLCELAGLPYPKTHQLEGLSFAPLIKNPELKWKQAAYSEWGTGRAVKTDRYLYTEWKNGSKMLYDHIADPHENVNIASNPACESIVKYHHALLKKIY</sequence>
<name>A0A1W6LQ77_9BACT</name>
<dbReference type="STRING" id="1941349.STSP1_02381"/>
<reference evidence="9" key="1">
    <citation type="submission" date="2017-04" db="EMBL/GenBank/DDBJ databases">
        <title>Comparative genomics and description of representatives of a novel lineage of planctomycetes thriving in anoxic sediments.</title>
        <authorList>
            <person name="Spring S."/>
            <person name="Bunk B."/>
            <person name="Sproer C."/>
        </authorList>
    </citation>
    <scope>NUCLEOTIDE SEQUENCE [LARGE SCALE GENOMIC DNA]</scope>
    <source>
        <strain evidence="9">ST-PulAB-D4</strain>
    </source>
</reference>
<evidence type="ECO:0000313" key="8">
    <source>
        <dbReference type="EMBL" id="ARN57955.1"/>
    </source>
</evidence>
<dbReference type="GO" id="GO:0004423">
    <property type="term" value="F:iduronate-2-sulfatase activity"/>
    <property type="evidence" value="ECO:0007669"/>
    <property type="project" value="InterPro"/>
</dbReference>
<evidence type="ECO:0000259" key="7">
    <source>
        <dbReference type="Pfam" id="PF00884"/>
    </source>
</evidence>
<comment type="similarity">
    <text evidence="2">Belongs to the sulfatase family.</text>
</comment>
<dbReference type="InterPro" id="IPR006311">
    <property type="entry name" value="TAT_signal"/>
</dbReference>
<evidence type="ECO:0000256" key="5">
    <source>
        <dbReference type="ARBA" id="ARBA00022801"/>
    </source>
</evidence>
<dbReference type="Pfam" id="PF00884">
    <property type="entry name" value="Sulfatase"/>
    <property type="match status" value="1"/>
</dbReference>
<dbReference type="GO" id="GO:0004065">
    <property type="term" value="F:arylsulfatase activity"/>
    <property type="evidence" value="ECO:0007669"/>
    <property type="project" value="UniProtKB-EC"/>
</dbReference>
<gene>
    <name evidence="8" type="ORF">STSP1_02381</name>
</gene>
<dbReference type="CDD" id="cd16030">
    <property type="entry name" value="iduronate-2-sulfatase"/>
    <property type="match status" value="1"/>
</dbReference>
<evidence type="ECO:0000256" key="4">
    <source>
        <dbReference type="ARBA" id="ARBA00022729"/>
    </source>
</evidence>
<dbReference type="PROSITE" id="PS51318">
    <property type="entry name" value="TAT"/>
    <property type="match status" value="1"/>
</dbReference>
<keyword evidence="3" id="KW-0479">Metal-binding</keyword>
<dbReference type="SUPFAM" id="SSF53649">
    <property type="entry name" value="Alkaline phosphatase-like"/>
    <property type="match status" value="1"/>
</dbReference>
<dbReference type="InterPro" id="IPR035874">
    <property type="entry name" value="IDS"/>
</dbReference>
<dbReference type="InterPro" id="IPR000917">
    <property type="entry name" value="Sulfatase_N"/>
</dbReference>
<keyword evidence="6" id="KW-0106">Calcium</keyword>
<dbReference type="GO" id="GO:0005737">
    <property type="term" value="C:cytoplasm"/>
    <property type="evidence" value="ECO:0007669"/>
    <property type="project" value="TreeGrafter"/>
</dbReference>
<keyword evidence="4" id="KW-0732">Signal</keyword>
<evidence type="ECO:0000256" key="2">
    <source>
        <dbReference type="ARBA" id="ARBA00008779"/>
    </source>
</evidence>
<dbReference type="Gene3D" id="3.40.720.10">
    <property type="entry name" value="Alkaline Phosphatase, subunit A"/>
    <property type="match status" value="1"/>
</dbReference>
<dbReference type="EC" id="3.1.6.1" evidence="8"/>
<evidence type="ECO:0000256" key="6">
    <source>
        <dbReference type="ARBA" id="ARBA00022837"/>
    </source>
</evidence>
<dbReference type="AlphaFoldDB" id="A0A1W6LQ77"/>
<evidence type="ECO:0000256" key="3">
    <source>
        <dbReference type="ARBA" id="ARBA00022723"/>
    </source>
</evidence>
<feature type="domain" description="Sulfatase N-terminal" evidence="7">
    <location>
        <begin position="39"/>
        <end position="392"/>
    </location>
</feature>
<evidence type="ECO:0000256" key="1">
    <source>
        <dbReference type="ARBA" id="ARBA00001913"/>
    </source>
</evidence>
<dbReference type="InterPro" id="IPR017850">
    <property type="entry name" value="Alkaline_phosphatase_core_sf"/>
</dbReference>
<keyword evidence="9" id="KW-1185">Reference proteome</keyword>
<dbReference type="EMBL" id="CP021023">
    <property type="protein sequence ID" value="ARN57955.1"/>
    <property type="molecule type" value="Genomic_DNA"/>
</dbReference>
<comment type="cofactor">
    <cofactor evidence="1">
        <name>Ca(2+)</name>
        <dbReference type="ChEBI" id="CHEBI:29108"/>
    </cofactor>
</comment>